<sequence>MPEKISSKNKQEIDYSKFINIVLSRWYWIAATLIISLLIAYINIWYTPKVYSTSAYLKFEEKQTNLSNSVTLSPTTRNYTNKILSESWTFRSSKTIIASVDYIDWRVSYFLEGRVRTVELYPQKPFIIQILKQDTLQFYNQNISLIPESNGLKISYNNKGKEATHYYQFGDIIKIPGVTFYIKKVLNLTEGANYLFKFNYKSEFYGRMGGGLNIDEAAKFSSIASVSKIDGNPYFAADALNAIMKVYLQQGLDEKTQSAKQIIEFIDLQLGNLSNAVQNSGEKLKDFKQANNFLDLSSAAGSVLNEVTRLESLNEASDLQLLILKRLLKQFQKNKETISLNFNLDGSVDPLLGSLISQWNSLIQERASLLNTFKEGAKPIEELDAKLRILREAAGDNIQANINRIEQTKLFNQKELTKSYANLKDLPQQERDLFGLQRDYGINEKIFSYLSEKKLEAQISKASILSDASIVDLAKPNLNPIAPIEKSIWQFAWIIGLGSGIGLIFLVRLLNPYIYDKETIESLTNTPIIGMIRHYPEKVDADNKEILAIAKPKSIFAESVRSVRTNLSFIASEEKSKVICVSSEIAGEGKSFVTINLASSLALIDKKVIFIAADLRRSKVHRTFNIKDKKGLSTYLANQHEVDDIIHPTNQKNLDLIVAGIVPPNPAELMYSDRLKELIEELKLRYDFILFDTAPIGLVSDALPLIRMCDINLFVIRTGKSKYSAASIPNRIANEYHLKNVFIVLNDFRQVSLHSNYYSTKYSDNYYGYYYSENSGKGYGYYTDDHIKPLWKRILGW</sequence>
<evidence type="ECO:0000259" key="12">
    <source>
        <dbReference type="Pfam" id="PF13807"/>
    </source>
</evidence>
<dbReference type="OrthoDB" id="9794577at2"/>
<keyword evidence="8" id="KW-0829">Tyrosine-protein kinase</keyword>
<evidence type="ECO:0000256" key="5">
    <source>
        <dbReference type="ARBA" id="ARBA00022741"/>
    </source>
</evidence>
<keyword evidence="4" id="KW-0808">Transferase</keyword>
<dbReference type="PANTHER" id="PTHR32309:SF13">
    <property type="entry name" value="FERRIC ENTEROBACTIN TRANSPORT PROTEIN FEPE"/>
    <property type="match status" value="1"/>
</dbReference>
<comment type="caution">
    <text evidence="13">The sequence shown here is derived from an EMBL/GenBank/DDBJ whole genome shotgun (WGS) entry which is preliminary data.</text>
</comment>
<evidence type="ECO:0000256" key="1">
    <source>
        <dbReference type="ARBA" id="ARBA00007316"/>
    </source>
</evidence>
<keyword evidence="14" id="KW-1185">Reference proteome</keyword>
<dbReference type="STRING" id="1826909.A5893_14490"/>
<evidence type="ECO:0000256" key="4">
    <source>
        <dbReference type="ARBA" id="ARBA00022679"/>
    </source>
</evidence>
<comment type="similarity">
    <text evidence="2">Belongs to the etk/wzc family.</text>
</comment>
<dbReference type="FunFam" id="3.40.50.300:FF:000527">
    <property type="entry name" value="Tyrosine-protein kinase etk"/>
    <property type="match status" value="1"/>
</dbReference>
<dbReference type="EMBL" id="LWHJ01000030">
    <property type="protein sequence ID" value="OAQ38617.1"/>
    <property type="molecule type" value="Genomic_DNA"/>
</dbReference>
<evidence type="ECO:0000313" key="14">
    <source>
        <dbReference type="Proteomes" id="UP000078459"/>
    </source>
</evidence>
<comment type="similarity">
    <text evidence="1">Belongs to the CpsD/CapB family.</text>
</comment>
<evidence type="ECO:0000256" key="8">
    <source>
        <dbReference type="ARBA" id="ARBA00023137"/>
    </source>
</evidence>
<dbReference type="GO" id="GO:0005886">
    <property type="term" value="C:plasma membrane"/>
    <property type="evidence" value="ECO:0007669"/>
    <property type="project" value="TreeGrafter"/>
</dbReference>
<dbReference type="Pfam" id="PF13807">
    <property type="entry name" value="GNVR"/>
    <property type="match status" value="1"/>
</dbReference>
<evidence type="ECO:0000256" key="10">
    <source>
        <dbReference type="SAM" id="Phobius"/>
    </source>
</evidence>
<gene>
    <name evidence="13" type="ORF">A5893_14490</name>
</gene>
<dbReference type="Proteomes" id="UP000078459">
    <property type="component" value="Unassembled WGS sequence"/>
</dbReference>
<reference evidence="13 14" key="1">
    <citation type="submission" date="2016-04" db="EMBL/GenBank/DDBJ databases">
        <authorList>
            <person name="Evans L.H."/>
            <person name="Alamgir A."/>
            <person name="Owens N."/>
            <person name="Weber N.D."/>
            <person name="Virtaneva K."/>
            <person name="Barbian K."/>
            <person name="Babar A."/>
            <person name="Rosenke K."/>
        </authorList>
    </citation>
    <scope>NUCLEOTIDE SEQUENCE [LARGE SCALE GENOMIC DNA]</scope>
    <source>
        <strain evidence="13 14">CCM 8644</strain>
    </source>
</reference>
<dbReference type="PANTHER" id="PTHR32309">
    <property type="entry name" value="TYROSINE-PROTEIN KINASE"/>
    <property type="match status" value="1"/>
</dbReference>
<keyword evidence="10" id="KW-1133">Transmembrane helix</keyword>
<dbReference type="InterPro" id="IPR027417">
    <property type="entry name" value="P-loop_NTPase"/>
</dbReference>
<evidence type="ECO:0000313" key="13">
    <source>
        <dbReference type="EMBL" id="OAQ38617.1"/>
    </source>
</evidence>
<dbReference type="InterPro" id="IPR005702">
    <property type="entry name" value="Wzc-like_C"/>
</dbReference>
<comment type="catalytic activity">
    <reaction evidence="9">
        <text>L-tyrosyl-[protein] + ATP = O-phospho-L-tyrosyl-[protein] + ADP + H(+)</text>
        <dbReference type="Rhea" id="RHEA:10596"/>
        <dbReference type="Rhea" id="RHEA-COMP:10136"/>
        <dbReference type="Rhea" id="RHEA-COMP:20101"/>
        <dbReference type="ChEBI" id="CHEBI:15378"/>
        <dbReference type="ChEBI" id="CHEBI:30616"/>
        <dbReference type="ChEBI" id="CHEBI:46858"/>
        <dbReference type="ChEBI" id="CHEBI:61978"/>
        <dbReference type="ChEBI" id="CHEBI:456216"/>
        <dbReference type="EC" id="2.7.10.2"/>
    </reaction>
</comment>
<organism evidence="13 14">
    <name type="scientific">Pedobacter psychrophilus</name>
    <dbReference type="NCBI Taxonomy" id="1826909"/>
    <lineage>
        <taxon>Bacteria</taxon>
        <taxon>Pseudomonadati</taxon>
        <taxon>Bacteroidota</taxon>
        <taxon>Sphingobacteriia</taxon>
        <taxon>Sphingobacteriales</taxon>
        <taxon>Sphingobacteriaceae</taxon>
        <taxon>Pedobacter</taxon>
    </lineage>
</organism>
<feature type="transmembrane region" description="Helical" evidence="10">
    <location>
        <begin position="488"/>
        <end position="510"/>
    </location>
</feature>
<dbReference type="InterPro" id="IPR032807">
    <property type="entry name" value="GNVR"/>
</dbReference>
<keyword evidence="7" id="KW-0067">ATP-binding</keyword>
<feature type="domain" description="Tyrosine-protein kinase G-rich" evidence="12">
    <location>
        <begin position="430"/>
        <end position="506"/>
    </location>
</feature>
<protein>
    <recommendedName>
        <fullName evidence="3">non-specific protein-tyrosine kinase</fullName>
        <ecNumber evidence="3">2.7.10.2</ecNumber>
    </recommendedName>
</protein>
<dbReference type="CDD" id="cd05387">
    <property type="entry name" value="BY-kinase"/>
    <property type="match status" value="1"/>
</dbReference>
<keyword evidence="10" id="KW-0812">Transmembrane</keyword>
<evidence type="ECO:0000259" key="11">
    <source>
        <dbReference type="Pfam" id="PF13614"/>
    </source>
</evidence>
<reference evidence="13 14" key="2">
    <citation type="submission" date="2016-06" db="EMBL/GenBank/DDBJ databases">
        <title>Pedobacter psychrophilus sp. nov., isolated from Antarctic fragmentary rock.</title>
        <authorList>
            <person name="Svec P."/>
        </authorList>
    </citation>
    <scope>NUCLEOTIDE SEQUENCE [LARGE SCALE GENOMIC DNA]</scope>
    <source>
        <strain evidence="13 14">CCM 8644</strain>
    </source>
</reference>
<dbReference type="Pfam" id="PF13614">
    <property type="entry name" value="AAA_31"/>
    <property type="match status" value="1"/>
</dbReference>
<proteinExistence type="inferred from homology"/>
<evidence type="ECO:0000256" key="3">
    <source>
        <dbReference type="ARBA" id="ARBA00011903"/>
    </source>
</evidence>
<keyword evidence="6" id="KW-0418">Kinase</keyword>
<dbReference type="NCBIfam" id="TIGR01007">
    <property type="entry name" value="eps_fam"/>
    <property type="match status" value="1"/>
</dbReference>
<feature type="transmembrane region" description="Helical" evidence="10">
    <location>
        <begin position="26"/>
        <end position="46"/>
    </location>
</feature>
<feature type="domain" description="AAA" evidence="11">
    <location>
        <begin position="577"/>
        <end position="696"/>
    </location>
</feature>
<dbReference type="AlphaFoldDB" id="A0A179DC55"/>
<evidence type="ECO:0000256" key="7">
    <source>
        <dbReference type="ARBA" id="ARBA00022840"/>
    </source>
</evidence>
<dbReference type="GO" id="GO:0042802">
    <property type="term" value="F:identical protein binding"/>
    <property type="evidence" value="ECO:0007669"/>
    <property type="project" value="UniProtKB-ARBA"/>
</dbReference>
<accession>A0A179DC55</accession>
<keyword evidence="10" id="KW-0472">Membrane</keyword>
<evidence type="ECO:0000256" key="9">
    <source>
        <dbReference type="ARBA" id="ARBA00051245"/>
    </source>
</evidence>
<dbReference type="RefSeq" id="WP_068823389.1">
    <property type="nucleotide sequence ID" value="NZ_LWHJ01000030.1"/>
</dbReference>
<dbReference type="SUPFAM" id="SSF52540">
    <property type="entry name" value="P-loop containing nucleoside triphosphate hydrolases"/>
    <property type="match status" value="1"/>
</dbReference>
<keyword evidence="5" id="KW-0547">Nucleotide-binding</keyword>
<evidence type="ECO:0000256" key="2">
    <source>
        <dbReference type="ARBA" id="ARBA00008883"/>
    </source>
</evidence>
<evidence type="ECO:0000256" key="6">
    <source>
        <dbReference type="ARBA" id="ARBA00022777"/>
    </source>
</evidence>
<dbReference type="Gene3D" id="3.40.50.300">
    <property type="entry name" value="P-loop containing nucleotide triphosphate hydrolases"/>
    <property type="match status" value="1"/>
</dbReference>
<dbReference type="GO" id="GO:0005524">
    <property type="term" value="F:ATP binding"/>
    <property type="evidence" value="ECO:0007669"/>
    <property type="project" value="UniProtKB-KW"/>
</dbReference>
<dbReference type="GO" id="GO:0004715">
    <property type="term" value="F:non-membrane spanning protein tyrosine kinase activity"/>
    <property type="evidence" value="ECO:0007669"/>
    <property type="project" value="UniProtKB-EC"/>
</dbReference>
<name>A0A179DC55_9SPHI</name>
<dbReference type="InterPro" id="IPR025669">
    <property type="entry name" value="AAA_dom"/>
</dbReference>
<dbReference type="InterPro" id="IPR050445">
    <property type="entry name" value="Bact_polysacc_biosynth/exp"/>
</dbReference>
<dbReference type="EC" id="2.7.10.2" evidence="3"/>